<evidence type="ECO:0000256" key="1">
    <source>
        <dbReference type="SAM" id="MobiDB-lite"/>
    </source>
</evidence>
<feature type="region of interest" description="Disordered" evidence="1">
    <location>
        <begin position="1"/>
        <end position="21"/>
    </location>
</feature>
<keyword evidence="3" id="KW-1185">Reference proteome</keyword>
<accession>A0ABV8XRM9</accession>
<gene>
    <name evidence="2" type="ORF">ACFOZ9_13530</name>
</gene>
<protein>
    <recommendedName>
        <fullName evidence="4">DUF2726 domain-containing protein</fullName>
    </recommendedName>
</protein>
<name>A0ABV8XRM9_9DEIO</name>
<comment type="caution">
    <text evidence="2">The sequence shown here is derived from an EMBL/GenBank/DDBJ whole genome shotgun (WGS) entry which is preliminary data.</text>
</comment>
<dbReference type="Proteomes" id="UP001595998">
    <property type="component" value="Unassembled WGS sequence"/>
</dbReference>
<reference evidence="3" key="1">
    <citation type="journal article" date="2019" name="Int. J. Syst. Evol. Microbiol.">
        <title>The Global Catalogue of Microorganisms (GCM) 10K type strain sequencing project: providing services to taxonomists for standard genome sequencing and annotation.</title>
        <authorList>
            <consortium name="The Broad Institute Genomics Platform"/>
            <consortium name="The Broad Institute Genome Sequencing Center for Infectious Disease"/>
            <person name="Wu L."/>
            <person name="Ma J."/>
        </authorList>
    </citation>
    <scope>NUCLEOTIDE SEQUENCE [LARGE SCALE GENOMIC DNA]</scope>
    <source>
        <strain evidence="3">CCUG 56029</strain>
    </source>
</reference>
<evidence type="ECO:0008006" key="4">
    <source>
        <dbReference type="Google" id="ProtNLM"/>
    </source>
</evidence>
<organism evidence="2 3">
    <name type="scientific">Deinococcus navajonensis</name>
    <dbReference type="NCBI Taxonomy" id="309884"/>
    <lineage>
        <taxon>Bacteria</taxon>
        <taxon>Thermotogati</taxon>
        <taxon>Deinococcota</taxon>
        <taxon>Deinococci</taxon>
        <taxon>Deinococcales</taxon>
        <taxon>Deinococcaceae</taxon>
        <taxon>Deinococcus</taxon>
    </lineage>
</organism>
<evidence type="ECO:0000313" key="3">
    <source>
        <dbReference type="Proteomes" id="UP001595998"/>
    </source>
</evidence>
<dbReference type="RefSeq" id="WP_380040510.1">
    <property type="nucleotide sequence ID" value="NZ_JBHSEH010000020.1"/>
</dbReference>
<evidence type="ECO:0000313" key="2">
    <source>
        <dbReference type="EMBL" id="MFC4427232.1"/>
    </source>
</evidence>
<sequence>MPWTLRKRTGSTKAAIEPRTERSRIEDRFERDLREALQDRPYDVLSSVLLDNFVALTIQSETPRGAVSRETRKRVNFVIVARRSGVPVAAIVLTTHAYGRDRRQTPSEVRGLAGKAMVPVFHLDPRRLVGAPAIAEVLEPHL</sequence>
<dbReference type="EMBL" id="JBHSEH010000020">
    <property type="protein sequence ID" value="MFC4427232.1"/>
    <property type="molecule type" value="Genomic_DNA"/>
</dbReference>
<proteinExistence type="predicted"/>
<feature type="compositionally biased region" description="Basic residues" evidence="1">
    <location>
        <begin position="1"/>
        <end position="10"/>
    </location>
</feature>